<comment type="caution">
    <text evidence="2">The sequence shown here is derived from an EMBL/GenBank/DDBJ whole genome shotgun (WGS) entry which is preliminary data.</text>
</comment>
<keyword evidence="3" id="KW-1185">Reference proteome</keyword>
<dbReference type="EMBL" id="JACRSU010000006">
    <property type="protein sequence ID" value="MBC8541829.1"/>
    <property type="molecule type" value="Genomic_DNA"/>
</dbReference>
<dbReference type="Proteomes" id="UP000611762">
    <property type="component" value="Unassembled WGS sequence"/>
</dbReference>
<proteinExistence type="predicted"/>
<dbReference type="RefSeq" id="WP_249313814.1">
    <property type="nucleotide sequence ID" value="NZ_JACRSU010000006.1"/>
</dbReference>
<dbReference type="AlphaFoldDB" id="A0A926DR52"/>
<dbReference type="InterPro" id="IPR006949">
    <property type="entry name" value="Barrel_Baseplate_J-like"/>
</dbReference>
<dbReference type="InterPro" id="IPR052399">
    <property type="entry name" value="Phage_Baseplate_Assmbl_Protein"/>
</dbReference>
<reference evidence="2" key="1">
    <citation type="submission" date="2020-08" db="EMBL/GenBank/DDBJ databases">
        <title>Genome public.</title>
        <authorList>
            <person name="Liu C."/>
            <person name="Sun Q."/>
        </authorList>
    </citation>
    <scope>NUCLEOTIDE SEQUENCE</scope>
    <source>
        <strain evidence="2">H8</strain>
    </source>
</reference>
<evidence type="ECO:0000313" key="2">
    <source>
        <dbReference type="EMBL" id="MBC8541829.1"/>
    </source>
</evidence>
<dbReference type="PANTHER" id="PTHR37829">
    <property type="entry name" value="PHAGE-LIKE ELEMENT PBSX PROTEIN XKDT"/>
    <property type="match status" value="1"/>
</dbReference>
<name>A0A926DR52_9FIRM</name>
<dbReference type="Pfam" id="PF04865">
    <property type="entry name" value="Baseplate_J"/>
    <property type="match status" value="1"/>
</dbReference>
<feature type="domain" description="Baseplate protein J-like barrel" evidence="1">
    <location>
        <begin position="95"/>
        <end position="176"/>
    </location>
</feature>
<gene>
    <name evidence="2" type="ORF">H8698_12645</name>
</gene>
<evidence type="ECO:0000313" key="3">
    <source>
        <dbReference type="Proteomes" id="UP000611762"/>
    </source>
</evidence>
<organism evidence="2 3">
    <name type="scientific">Congzhengia minquanensis</name>
    <dbReference type="NCBI Taxonomy" id="2763657"/>
    <lineage>
        <taxon>Bacteria</taxon>
        <taxon>Bacillati</taxon>
        <taxon>Bacillota</taxon>
        <taxon>Clostridia</taxon>
        <taxon>Eubacteriales</taxon>
        <taxon>Oscillospiraceae</taxon>
        <taxon>Congzhengia</taxon>
    </lineage>
</organism>
<dbReference type="PANTHER" id="PTHR37829:SF3">
    <property type="entry name" value="PROTEIN JAYE-RELATED"/>
    <property type="match status" value="1"/>
</dbReference>
<protein>
    <submittedName>
        <fullName evidence="2">Baseplate J/gp47 family protein</fullName>
    </submittedName>
</protein>
<accession>A0A926DR52</accession>
<evidence type="ECO:0000259" key="1">
    <source>
        <dbReference type="Pfam" id="PF04865"/>
    </source>
</evidence>
<sequence>MGLDNNGYQRPTYDDIVKAKILKAQELFGADIDTDEKTAFGKFIRIGAYDLAKAYEDIENVYYARFPNTATGDSLDRLCVFAGITRNPATYAQHTVTVYGTAGTKVEMGKLVLRSGDVTFYNIKEFEIKAPATTKNGETADPCVEVTLECSEPGEVGNIEKISELVNTIEGVKDVKSGVKSLTKNGENAETDLALRKRFAAAIEGAGSSNENAIRAALMRVPKVQSAGIVVNATDETVDGRPPRTFECYVHVPGWEKIPSVEKSILEQEIAETIFEKAPVGIKTCKTGASGVEKTVYDQGGHPHIIQYSKTEEVKVFVQIAVAADARFEEKGPDQIKSAIMTYINGLGVGNDVVLSALYGHIHSINGVVEVTGLKLKTEGDSEYKAESITIGEVAIAVTTANEIEVTIENETVQL</sequence>